<dbReference type="InterPro" id="IPR001752">
    <property type="entry name" value="Kinesin_motor_dom"/>
</dbReference>
<evidence type="ECO:0000256" key="5">
    <source>
        <dbReference type="ARBA" id="ARBA00022840"/>
    </source>
</evidence>
<dbReference type="InterPro" id="IPR019821">
    <property type="entry name" value="Kinesin_motor_CS"/>
</dbReference>
<evidence type="ECO:0000256" key="9">
    <source>
        <dbReference type="RuleBase" id="RU000394"/>
    </source>
</evidence>
<keyword evidence="3 9" id="KW-0493">Microtubule</keyword>
<reference evidence="13" key="1">
    <citation type="submission" date="2025-08" db="UniProtKB">
        <authorList>
            <consortium name="RefSeq"/>
        </authorList>
    </citation>
    <scope>IDENTIFICATION</scope>
</reference>
<evidence type="ECO:0000256" key="2">
    <source>
        <dbReference type="ARBA" id="ARBA00022553"/>
    </source>
</evidence>
<keyword evidence="7" id="KW-0206">Cytoskeleton</keyword>
<keyword evidence="5 8" id="KW-0067">ATP-binding</keyword>
<evidence type="ECO:0000256" key="3">
    <source>
        <dbReference type="ARBA" id="ARBA00022701"/>
    </source>
</evidence>
<dbReference type="InterPro" id="IPR036961">
    <property type="entry name" value="Kinesin_motor_dom_sf"/>
</dbReference>
<dbReference type="PROSITE" id="PS50067">
    <property type="entry name" value="KINESIN_MOTOR_2"/>
    <property type="match status" value="1"/>
</dbReference>
<evidence type="ECO:0000256" key="6">
    <source>
        <dbReference type="ARBA" id="ARBA00023054"/>
    </source>
</evidence>
<evidence type="ECO:0000256" key="1">
    <source>
        <dbReference type="ARBA" id="ARBA00004245"/>
    </source>
</evidence>
<evidence type="ECO:0000259" key="11">
    <source>
        <dbReference type="PROSITE" id="PS50067"/>
    </source>
</evidence>
<comment type="subcellular location">
    <subcellularLocation>
        <location evidence="1">Cytoplasm</location>
        <location evidence="1">Cytoskeleton</location>
    </subcellularLocation>
</comment>
<keyword evidence="4 8" id="KW-0547">Nucleotide-binding</keyword>
<accession>A0ABM4D220</accession>
<feature type="binding site" evidence="8">
    <location>
        <begin position="91"/>
        <end position="98"/>
    </location>
    <ligand>
        <name>ATP</name>
        <dbReference type="ChEBI" id="CHEBI:30616"/>
    </ligand>
</feature>
<keyword evidence="12" id="KW-1185">Reference proteome</keyword>
<evidence type="ECO:0000313" key="13">
    <source>
        <dbReference type="RefSeq" id="XP_065668300.1"/>
    </source>
</evidence>
<feature type="domain" description="Kinesin motor" evidence="11">
    <location>
        <begin position="4"/>
        <end position="333"/>
    </location>
</feature>
<keyword evidence="7" id="KW-0963">Cytoplasm</keyword>
<keyword evidence="6 10" id="KW-0175">Coiled coil</keyword>
<proteinExistence type="inferred from homology"/>
<dbReference type="PROSITE" id="PS00411">
    <property type="entry name" value="KINESIN_MOTOR_1"/>
    <property type="match status" value="1"/>
</dbReference>
<dbReference type="Proteomes" id="UP001652625">
    <property type="component" value="Chromosome 12"/>
</dbReference>
<organism evidence="12 13">
    <name type="scientific">Hydra vulgaris</name>
    <name type="common">Hydra</name>
    <name type="synonym">Hydra attenuata</name>
    <dbReference type="NCBI Taxonomy" id="6087"/>
    <lineage>
        <taxon>Eukaryota</taxon>
        <taxon>Metazoa</taxon>
        <taxon>Cnidaria</taxon>
        <taxon>Hydrozoa</taxon>
        <taxon>Hydroidolina</taxon>
        <taxon>Anthoathecata</taxon>
        <taxon>Aplanulata</taxon>
        <taxon>Hydridae</taxon>
        <taxon>Hydra</taxon>
    </lineage>
</organism>
<dbReference type="RefSeq" id="XP_065668300.1">
    <property type="nucleotide sequence ID" value="XM_065812228.1"/>
</dbReference>
<evidence type="ECO:0000256" key="7">
    <source>
        <dbReference type="ARBA" id="ARBA00023212"/>
    </source>
</evidence>
<dbReference type="Pfam" id="PF00225">
    <property type="entry name" value="Kinesin"/>
    <property type="match status" value="1"/>
</dbReference>
<keyword evidence="2" id="KW-0597">Phosphoprotein</keyword>
<dbReference type="Pfam" id="PF23735">
    <property type="entry name" value="KIF9"/>
    <property type="match status" value="1"/>
</dbReference>
<feature type="coiled-coil region" evidence="10">
    <location>
        <begin position="615"/>
        <end position="652"/>
    </location>
</feature>
<evidence type="ECO:0000313" key="12">
    <source>
        <dbReference type="Proteomes" id="UP001652625"/>
    </source>
</evidence>
<dbReference type="Gene3D" id="3.40.850.10">
    <property type="entry name" value="Kinesin motor domain"/>
    <property type="match status" value="1"/>
</dbReference>
<dbReference type="GeneID" id="100199738"/>
<dbReference type="InterPro" id="IPR056524">
    <property type="entry name" value="KIF6/9_C"/>
</dbReference>
<dbReference type="PRINTS" id="PR00380">
    <property type="entry name" value="KINESINHEAVY"/>
</dbReference>
<dbReference type="InterPro" id="IPR027640">
    <property type="entry name" value="Kinesin-like_fam"/>
</dbReference>
<sequence>MDKYAKVYIRIKPSDRFSSETFNLLPDEKSLNVNVRKEKANGYIDNQVREWSFKTCGILHNASQSIVYEKCAAPLVSKFLDGYSCTLFAYGQTGSGKTYTITGSCHNFQQRGLVPRAITQLYKEINERHEQEISVKISYLKIYKETIFDLLVPIKSESQVDELILTVNEHGETYVRGLSLHDAATEEIALSILFEGELNRRTCQIDKNENKSHYIFTILIKTRQIQTNSKFLISKFNFVDLAGSERIKKYPFETQNQTIKVNKSLSFFEQTVRALSEKSRLHIPFRQTKLTHLLQDSLGGKCEIVMIGNIKGERENIEESLSTLRFACRVMKVPTQPVINFSLDPTYLCNQYKKDISLLKKELAAYDTLADKSDINYLSFTDSEINDIHQQVLKYISFDVEKINFLNLKQINEILVQFRDIVNQTEARVEKRLQEKYAPKEKKENCEKNIEPINTPEKGSLVGEKEANSFSIGRPGTFVKPAMSPAIVNLKKKNKKTKENAEGEHHLTPNPLLSSISVKMEPSIHNFIQDIPPSKNEAYETFKRKAGDALYKALIENKDCLSKIVYKERDISTVMNKSLQEIELLNSSLKVLKDVNEEIFQNGIVVLSEVQFDTLNKLHSLKKEYRSNYKHLQNLRVDKINLENVIKRCRQKLLNEFEFWYKESFGIAEQNSKDKKQTSCFSVDDDRGACFEKAEKTLLMKSPESAAFYSARLQTDRRKLAEQFFVTKQT</sequence>
<name>A0ABM4D220_HYDVU</name>
<evidence type="ECO:0000256" key="10">
    <source>
        <dbReference type="SAM" id="Coils"/>
    </source>
</evidence>
<dbReference type="SMART" id="SM00129">
    <property type="entry name" value="KISc"/>
    <property type="match status" value="1"/>
</dbReference>
<protein>
    <recommendedName>
        <fullName evidence="9">Kinesin-like protein</fullName>
    </recommendedName>
</protein>
<dbReference type="InterPro" id="IPR027417">
    <property type="entry name" value="P-loop_NTPase"/>
</dbReference>
<dbReference type="PANTHER" id="PTHR47968:SF62">
    <property type="entry name" value="KINESIN FAMILY MEMBER 5A"/>
    <property type="match status" value="1"/>
</dbReference>
<gene>
    <name evidence="13" type="primary">LOC100199738</name>
</gene>
<dbReference type="PANTHER" id="PTHR47968">
    <property type="entry name" value="CENTROMERE PROTEIN E"/>
    <property type="match status" value="1"/>
</dbReference>
<evidence type="ECO:0000256" key="8">
    <source>
        <dbReference type="PROSITE-ProRule" id="PRU00283"/>
    </source>
</evidence>
<dbReference type="SUPFAM" id="SSF52540">
    <property type="entry name" value="P-loop containing nucleoside triphosphate hydrolases"/>
    <property type="match status" value="1"/>
</dbReference>
<comment type="similarity">
    <text evidence="8 9">Belongs to the TRAFAC class myosin-kinesin ATPase superfamily. Kinesin family.</text>
</comment>
<evidence type="ECO:0000256" key="4">
    <source>
        <dbReference type="ARBA" id="ARBA00022741"/>
    </source>
</evidence>
<keyword evidence="8 9" id="KW-0505">Motor protein</keyword>